<accession>J9GU43</accession>
<sequence>MKKFVLVVAMFMFVCGGSFLGKAQSTAKAATAQSVLNATYIRVTATKNTVTSRDGPAETAPVALAALNSNAAKPTASTDPSG</sequence>
<comment type="caution">
    <text evidence="1">The sequence shown here is derived from an EMBL/GenBank/DDBJ whole genome shotgun (WGS) entry which is preliminary data.</text>
</comment>
<name>J9GU43_9ZZZZ</name>
<protein>
    <submittedName>
        <fullName evidence="1">Uncharacterized protein</fullName>
    </submittedName>
</protein>
<reference evidence="1" key="1">
    <citation type="journal article" date="2012" name="PLoS ONE">
        <title>Gene sets for utilization of primary and secondary nutrition supplies in the distal gut of endangered iberian lynx.</title>
        <authorList>
            <person name="Alcaide M."/>
            <person name="Messina E."/>
            <person name="Richter M."/>
            <person name="Bargiela R."/>
            <person name="Peplies J."/>
            <person name="Huws S.A."/>
            <person name="Newbold C.J."/>
            <person name="Golyshin P.N."/>
            <person name="Simon M.A."/>
            <person name="Lopez G."/>
            <person name="Yakimov M.M."/>
            <person name="Ferrer M."/>
        </authorList>
    </citation>
    <scope>NUCLEOTIDE SEQUENCE</scope>
</reference>
<dbReference type="AlphaFoldDB" id="J9GU43"/>
<gene>
    <name evidence="1" type="ORF">EVA_05590</name>
</gene>
<evidence type="ECO:0000313" key="1">
    <source>
        <dbReference type="EMBL" id="EJX06298.1"/>
    </source>
</evidence>
<proteinExistence type="predicted"/>
<dbReference type="EMBL" id="AMCI01001205">
    <property type="protein sequence ID" value="EJX06298.1"/>
    <property type="molecule type" value="Genomic_DNA"/>
</dbReference>
<organism evidence="1">
    <name type="scientific">gut metagenome</name>
    <dbReference type="NCBI Taxonomy" id="749906"/>
    <lineage>
        <taxon>unclassified sequences</taxon>
        <taxon>metagenomes</taxon>
        <taxon>organismal metagenomes</taxon>
    </lineage>
</organism>